<evidence type="ECO:0000256" key="14">
    <source>
        <dbReference type="PIRSR" id="PIRSR602403-1"/>
    </source>
</evidence>
<reference evidence="16" key="1">
    <citation type="submission" date="2022-03" db="EMBL/GenBank/DDBJ databases">
        <authorList>
            <person name="Sayadi A."/>
        </authorList>
    </citation>
    <scope>NUCLEOTIDE SEQUENCE</scope>
</reference>
<comment type="cofactor">
    <cofactor evidence="1 14">
        <name>heme</name>
        <dbReference type="ChEBI" id="CHEBI:30413"/>
    </cofactor>
</comment>
<dbReference type="InterPro" id="IPR001128">
    <property type="entry name" value="Cyt_P450"/>
</dbReference>
<dbReference type="PROSITE" id="PS00086">
    <property type="entry name" value="CYTOCHROME_P450"/>
    <property type="match status" value="1"/>
</dbReference>
<evidence type="ECO:0000256" key="6">
    <source>
        <dbReference type="ARBA" id="ARBA00022617"/>
    </source>
</evidence>
<dbReference type="PANTHER" id="PTHR24291:SF189">
    <property type="entry name" value="CYTOCHROME P450 4C3-RELATED"/>
    <property type="match status" value="1"/>
</dbReference>
<keyword evidence="8" id="KW-0256">Endoplasmic reticulum</keyword>
<dbReference type="PRINTS" id="PR00385">
    <property type="entry name" value="P450"/>
</dbReference>
<dbReference type="GO" id="GO:0016705">
    <property type="term" value="F:oxidoreductase activity, acting on paired donors, with incorporation or reduction of molecular oxygen"/>
    <property type="evidence" value="ECO:0007669"/>
    <property type="project" value="InterPro"/>
</dbReference>
<dbReference type="Proteomes" id="UP001152888">
    <property type="component" value="Unassembled WGS sequence"/>
</dbReference>
<evidence type="ECO:0000256" key="12">
    <source>
        <dbReference type="ARBA" id="ARBA00023033"/>
    </source>
</evidence>
<dbReference type="EMBL" id="CAKOFQ010008800">
    <property type="protein sequence ID" value="CAH2016047.1"/>
    <property type="molecule type" value="Genomic_DNA"/>
</dbReference>
<evidence type="ECO:0000256" key="3">
    <source>
        <dbReference type="ARBA" id="ARBA00004174"/>
    </source>
</evidence>
<evidence type="ECO:0000256" key="13">
    <source>
        <dbReference type="ARBA" id="ARBA00023136"/>
    </source>
</evidence>
<evidence type="ECO:0000256" key="1">
    <source>
        <dbReference type="ARBA" id="ARBA00001971"/>
    </source>
</evidence>
<dbReference type="AlphaFoldDB" id="A0A9P0MM51"/>
<keyword evidence="7 14" id="KW-0479">Metal-binding</keyword>
<evidence type="ECO:0000256" key="7">
    <source>
        <dbReference type="ARBA" id="ARBA00022723"/>
    </source>
</evidence>
<dbReference type="InterPro" id="IPR050196">
    <property type="entry name" value="Cytochrome_P450_Monoox"/>
</dbReference>
<gene>
    <name evidence="16" type="ORF">ACAOBT_LOCUS35105</name>
</gene>
<evidence type="ECO:0000256" key="9">
    <source>
        <dbReference type="ARBA" id="ARBA00022848"/>
    </source>
</evidence>
<evidence type="ECO:0000256" key="2">
    <source>
        <dbReference type="ARBA" id="ARBA00003690"/>
    </source>
</evidence>
<dbReference type="PRINTS" id="PR00465">
    <property type="entry name" value="EP450IV"/>
</dbReference>
<evidence type="ECO:0000256" key="11">
    <source>
        <dbReference type="ARBA" id="ARBA00023004"/>
    </source>
</evidence>
<dbReference type="InterPro" id="IPR017972">
    <property type="entry name" value="Cyt_P450_CS"/>
</dbReference>
<evidence type="ECO:0000313" key="16">
    <source>
        <dbReference type="EMBL" id="CAH2016047.1"/>
    </source>
</evidence>
<dbReference type="SUPFAM" id="SSF48264">
    <property type="entry name" value="Cytochrome P450"/>
    <property type="match status" value="1"/>
</dbReference>
<evidence type="ECO:0000313" key="17">
    <source>
        <dbReference type="Proteomes" id="UP001152888"/>
    </source>
</evidence>
<dbReference type="GO" id="GO:0005506">
    <property type="term" value="F:iron ion binding"/>
    <property type="evidence" value="ECO:0007669"/>
    <property type="project" value="InterPro"/>
</dbReference>
<keyword evidence="6 14" id="KW-0349">Heme</keyword>
<name>A0A9P0MM51_ACAOB</name>
<keyword evidence="9" id="KW-0492">Microsome</keyword>
<keyword evidence="13" id="KW-0472">Membrane</keyword>
<accession>A0A9P0MM51</accession>
<comment type="subcellular location">
    <subcellularLocation>
        <location evidence="4">Endoplasmic reticulum membrane</location>
        <topology evidence="4">Peripheral membrane protein</topology>
    </subcellularLocation>
    <subcellularLocation>
        <location evidence="3">Microsome membrane</location>
        <topology evidence="3">Peripheral membrane protein</topology>
    </subcellularLocation>
</comment>
<dbReference type="InterPro" id="IPR002403">
    <property type="entry name" value="Cyt_P450_E_grp-IV"/>
</dbReference>
<keyword evidence="11 14" id="KW-0408">Iron</keyword>
<comment type="caution">
    <text evidence="16">The sequence shown here is derived from an EMBL/GenBank/DDBJ whole genome shotgun (WGS) entry which is preliminary data.</text>
</comment>
<comment type="similarity">
    <text evidence="5 15">Belongs to the cytochrome P450 family.</text>
</comment>
<dbReference type="InterPro" id="IPR036396">
    <property type="entry name" value="Cyt_P450_sf"/>
</dbReference>
<dbReference type="Gene3D" id="1.10.630.10">
    <property type="entry name" value="Cytochrome P450"/>
    <property type="match status" value="1"/>
</dbReference>
<comment type="function">
    <text evidence="2">May be involved in the metabolism of insect hormones and in the breakdown of synthetic insecticides.</text>
</comment>
<evidence type="ECO:0000256" key="8">
    <source>
        <dbReference type="ARBA" id="ARBA00022824"/>
    </source>
</evidence>
<evidence type="ECO:0000256" key="4">
    <source>
        <dbReference type="ARBA" id="ARBA00004406"/>
    </source>
</evidence>
<protein>
    <recommendedName>
        <fullName evidence="18">Cytochrome P450</fullName>
    </recommendedName>
</protein>
<dbReference type="GO" id="GO:0004497">
    <property type="term" value="F:monooxygenase activity"/>
    <property type="evidence" value="ECO:0007669"/>
    <property type="project" value="UniProtKB-KW"/>
</dbReference>
<feature type="binding site" description="axial binding residue" evidence="14">
    <location>
        <position position="107"/>
    </location>
    <ligand>
        <name>heme</name>
        <dbReference type="ChEBI" id="CHEBI:30413"/>
    </ligand>
    <ligandPart>
        <name>Fe</name>
        <dbReference type="ChEBI" id="CHEBI:18248"/>
    </ligandPart>
</feature>
<evidence type="ECO:0000256" key="10">
    <source>
        <dbReference type="ARBA" id="ARBA00023002"/>
    </source>
</evidence>
<keyword evidence="17" id="KW-1185">Reference proteome</keyword>
<dbReference type="Pfam" id="PF00067">
    <property type="entry name" value="p450"/>
    <property type="match status" value="1"/>
</dbReference>
<dbReference type="GO" id="GO:0005789">
    <property type="term" value="C:endoplasmic reticulum membrane"/>
    <property type="evidence" value="ECO:0007669"/>
    <property type="project" value="UniProtKB-SubCell"/>
</dbReference>
<evidence type="ECO:0000256" key="5">
    <source>
        <dbReference type="ARBA" id="ARBA00010617"/>
    </source>
</evidence>
<dbReference type="OrthoDB" id="1470350at2759"/>
<dbReference type="GO" id="GO:0020037">
    <property type="term" value="F:heme binding"/>
    <property type="evidence" value="ECO:0007669"/>
    <property type="project" value="InterPro"/>
</dbReference>
<evidence type="ECO:0000256" key="15">
    <source>
        <dbReference type="RuleBase" id="RU000461"/>
    </source>
</evidence>
<evidence type="ECO:0008006" key="18">
    <source>
        <dbReference type="Google" id="ProtNLM"/>
    </source>
</evidence>
<organism evidence="16 17">
    <name type="scientific">Acanthoscelides obtectus</name>
    <name type="common">Bean weevil</name>
    <name type="synonym">Bruchus obtectus</name>
    <dbReference type="NCBI Taxonomy" id="200917"/>
    <lineage>
        <taxon>Eukaryota</taxon>
        <taxon>Metazoa</taxon>
        <taxon>Ecdysozoa</taxon>
        <taxon>Arthropoda</taxon>
        <taxon>Hexapoda</taxon>
        <taxon>Insecta</taxon>
        <taxon>Pterygota</taxon>
        <taxon>Neoptera</taxon>
        <taxon>Endopterygota</taxon>
        <taxon>Coleoptera</taxon>
        <taxon>Polyphaga</taxon>
        <taxon>Cucujiformia</taxon>
        <taxon>Chrysomeloidea</taxon>
        <taxon>Chrysomelidae</taxon>
        <taxon>Bruchinae</taxon>
        <taxon>Bruchini</taxon>
        <taxon>Acanthoscelides</taxon>
    </lineage>
</organism>
<proteinExistence type="inferred from homology"/>
<keyword evidence="10 15" id="KW-0560">Oxidoreductase</keyword>
<dbReference type="PANTHER" id="PTHR24291">
    <property type="entry name" value="CYTOCHROME P450 FAMILY 4"/>
    <property type="match status" value="1"/>
</dbReference>
<keyword evidence="12 15" id="KW-0503">Monooxygenase</keyword>
<sequence>MRVVGPDKNIEYNDVPKLEYTERVVKESLRLFPVLAMVGRHVVEDVVIGNYVAPAGTCLVFPILHMHRSEEHWKDPLKFDPDRFLPENMADRHPLTYFPFSFGVRNCIGWKYAMMSQTVLLAHVIRKLRIFTEYKSIEEVETELHAFTRIKGGPKVFVKAR</sequence>